<keyword evidence="2" id="KW-1003">Cell membrane</keyword>
<evidence type="ECO:0000256" key="5">
    <source>
        <dbReference type="ARBA" id="ARBA00022692"/>
    </source>
</evidence>
<dbReference type="PANTHER" id="PTHR33908:SF11">
    <property type="entry name" value="MEMBRANE PROTEIN"/>
    <property type="match status" value="1"/>
</dbReference>
<evidence type="ECO:0000256" key="2">
    <source>
        <dbReference type="ARBA" id="ARBA00022475"/>
    </source>
</evidence>
<evidence type="ECO:0000256" key="1">
    <source>
        <dbReference type="ARBA" id="ARBA00004651"/>
    </source>
</evidence>
<reference evidence="9 10" key="1">
    <citation type="journal article" date="2015" name="Nature">
        <title>rRNA introns, odd ribosomes, and small enigmatic genomes across a large radiation of phyla.</title>
        <authorList>
            <person name="Brown C.T."/>
            <person name="Hug L.A."/>
            <person name="Thomas B.C."/>
            <person name="Sharon I."/>
            <person name="Castelle C.J."/>
            <person name="Singh A."/>
            <person name="Wilkins M.J."/>
            <person name="Williams K.H."/>
            <person name="Banfield J.F."/>
        </authorList>
    </citation>
    <scope>NUCLEOTIDE SEQUENCE [LARGE SCALE GENOMIC DNA]</scope>
</reference>
<evidence type="ECO:0000256" key="7">
    <source>
        <dbReference type="ARBA" id="ARBA00023136"/>
    </source>
</evidence>
<evidence type="ECO:0000256" key="6">
    <source>
        <dbReference type="ARBA" id="ARBA00022989"/>
    </source>
</evidence>
<feature type="transmembrane region" description="Helical" evidence="8">
    <location>
        <begin position="173"/>
        <end position="191"/>
    </location>
</feature>
<keyword evidence="7 8" id="KW-0472">Membrane</keyword>
<evidence type="ECO:0000256" key="3">
    <source>
        <dbReference type="ARBA" id="ARBA00022676"/>
    </source>
</evidence>
<keyword evidence="5 8" id="KW-0812">Transmembrane</keyword>
<accession>A0A0G0BJW3</accession>
<organism evidence="9 10">
    <name type="scientific">Candidatus Woesebacteria bacterium GW2011_GWC2_31_9</name>
    <dbReference type="NCBI Taxonomy" id="1618586"/>
    <lineage>
        <taxon>Bacteria</taxon>
        <taxon>Candidatus Woeseibacteriota</taxon>
    </lineage>
</organism>
<feature type="transmembrane region" description="Helical" evidence="8">
    <location>
        <begin position="271"/>
        <end position="294"/>
    </location>
</feature>
<dbReference type="GO" id="GO:0009103">
    <property type="term" value="P:lipopolysaccharide biosynthetic process"/>
    <property type="evidence" value="ECO:0007669"/>
    <property type="project" value="UniProtKB-ARBA"/>
</dbReference>
<evidence type="ECO:0000256" key="4">
    <source>
        <dbReference type="ARBA" id="ARBA00022679"/>
    </source>
</evidence>
<proteinExistence type="predicted"/>
<dbReference type="EMBL" id="LBOI01000011">
    <property type="protein sequence ID" value="KKP31347.1"/>
    <property type="molecule type" value="Genomic_DNA"/>
</dbReference>
<evidence type="ECO:0000256" key="8">
    <source>
        <dbReference type="SAM" id="Phobius"/>
    </source>
</evidence>
<dbReference type="Proteomes" id="UP000034803">
    <property type="component" value="Unassembled WGS sequence"/>
</dbReference>
<comment type="subcellular location">
    <subcellularLocation>
        <location evidence="1">Cell membrane</location>
        <topology evidence="1">Multi-pass membrane protein</topology>
    </subcellularLocation>
</comment>
<gene>
    <name evidence="9" type="ORF">UR21_C0011G0028</name>
</gene>
<feature type="transmembrane region" description="Helical" evidence="8">
    <location>
        <begin position="243"/>
        <end position="259"/>
    </location>
</feature>
<feature type="transmembrane region" description="Helical" evidence="8">
    <location>
        <begin position="138"/>
        <end position="166"/>
    </location>
</feature>
<feature type="transmembrane region" description="Helical" evidence="8">
    <location>
        <begin position="71"/>
        <end position="89"/>
    </location>
</feature>
<feature type="transmembrane region" description="Helical" evidence="8">
    <location>
        <begin position="114"/>
        <end position="132"/>
    </location>
</feature>
<evidence type="ECO:0000313" key="9">
    <source>
        <dbReference type="EMBL" id="KKP31347.1"/>
    </source>
</evidence>
<dbReference type="GO" id="GO:0005886">
    <property type="term" value="C:plasma membrane"/>
    <property type="evidence" value="ECO:0007669"/>
    <property type="project" value="UniProtKB-SubCell"/>
</dbReference>
<keyword evidence="6 8" id="KW-1133">Transmembrane helix</keyword>
<dbReference type="AlphaFoldDB" id="A0A0G0BJW3"/>
<dbReference type="PANTHER" id="PTHR33908">
    <property type="entry name" value="MANNOSYLTRANSFERASE YKCB-RELATED"/>
    <property type="match status" value="1"/>
</dbReference>
<comment type="caution">
    <text evidence="9">The sequence shown here is derived from an EMBL/GenBank/DDBJ whole genome shotgun (WGS) entry which is preliminary data.</text>
</comment>
<protein>
    <submittedName>
        <fullName evidence="9">Uncharacterized protein</fullName>
    </submittedName>
</protein>
<keyword evidence="4" id="KW-0808">Transferase</keyword>
<keyword evidence="3" id="KW-0328">Glycosyltransferase</keyword>
<sequence length="447" mass="51726">MAIFLILILSTVLRLVSINQSLWLDEAIGALVVKNMSYFDIFTKFSLADNHPPLYYLTLKLWTNYFGYSEIGLRSLSVLFGLGTIYLVYKLTKSKMATLLIATAPLHIYYSQEARMYVMAGFLSILAVYLFIKNKFLLLSLTICALIFTDYVPVFILPVFWIYAILTKKNLAWWKMFLLSHIPLILLGLFWEPVFMFQSESGSRLLQTLPAWQNVAGGATLKQLILFWNKLILGRISFYPKQTYYGLILLSSIPFILSLKKSFKKENLIYWLWFLVPPAIGFVVSFVFPAFIYFRFLFVVPAFYILVSKTKSKLLITLMLLVNLIGWGIYVTDKTQQRENWKEAVYFVESNLKTNEAIVLFAPYKWYSTKGNKVISAADSISVNSELTKTKVSKLLQNYKGLYYFNYLEDLTDPNQIVRKELSGYGYKKSKTFSFNSVGEVEYLIKE</sequence>
<dbReference type="InterPro" id="IPR050297">
    <property type="entry name" value="LipidA_mod_glycosyltrf_83"/>
</dbReference>
<dbReference type="GO" id="GO:0016763">
    <property type="term" value="F:pentosyltransferase activity"/>
    <property type="evidence" value="ECO:0007669"/>
    <property type="project" value="TreeGrafter"/>
</dbReference>
<feature type="transmembrane region" description="Helical" evidence="8">
    <location>
        <begin position="314"/>
        <end position="332"/>
    </location>
</feature>
<evidence type="ECO:0000313" key="10">
    <source>
        <dbReference type="Proteomes" id="UP000034803"/>
    </source>
</evidence>
<name>A0A0G0BJW3_9BACT</name>